<proteinExistence type="predicted"/>
<dbReference type="EMBL" id="LGUT01000879">
    <property type="protein sequence ID" value="KOG90134.1"/>
    <property type="molecule type" value="Genomic_DNA"/>
</dbReference>
<organism evidence="2 3">
    <name type="scientific">Streptomyces varsoviensis</name>
    <dbReference type="NCBI Taxonomy" id="67373"/>
    <lineage>
        <taxon>Bacteria</taxon>
        <taxon>Bacillati</taxon>
        <taxon>Actinomycetota</taxon>
        <taxon>Actinomycetes</taxon>
        <taxon>Kitasatosporales</taxon>
        <taxon>Streptomycetaceae</taxon>
        <taxon>Streptomyces</taxon>
    </lineage>
</organism>
<keyword evidence="3" id="KW-1185">Reference proteome</keyword>
<reference evidence="2 3" key="1">
    <citation type="submission" date="2015-07" db="EMBL/GenBank/DDBJ databases">
        <authorList>
            <person name="Ju K.-S."/>
            <person name="Doroghazi J.R."/>
            <person name="Metcalf W.W."/>
        </authorList>
    </citation>
    <scope>NUCLEOTIDE SEQUENCE [LARGE SCALE GENOMIC DNA]</scope>
    <source>
        <strain evidence="2 3">NRRL B-3589</strain>
    </source>
</reference>
<comment type="caution">
    <text evidence="2">The sequence shown here is derived from an EMBL/GenBank/DDBJ whole genome shotgun (WGS) entry which is preliminary data.</text>
</comment>
<name>A0ABR5J9N9_9ACTN</name>
<sequence>RELRKPLDAAVFVDELRGQMTAELTLLNDQMPKLSWLDIAERKSGAIRLTAAEAQPEPRNLRRVKAEVQRRWGIVPLVDMLKEAVLRTGCLDAVTSVSGGGSLAPEVLAERLLLVIYAYGTNTGIKAVASGGHGHTEDELRYVRRRYLSAEAARAIAVQIANATFAARSTELWGQGSTAVASDSTHVRAYDQNLFTEWHSRYGGRGVLIYWHVEKKSLAIHSQLINCTASEVAAMIEGAMRHGTTMDVEANYTDSHGQSEIGFGVTRLLNFDLLPRIKRINKVKLYRPVAGEPDAYPQLTPALTRPIRWELIAQQYDQMIKYATAIRTRTASTEAILRRFTRNASHPTYAAMLEVGRAQKTIFVARYLRLRDLQRDIEEGLNVMESSNGANSVIAYGKGGEIASNRRDEQEMFVLCLRILQSALVYVNTLMLQDILGEPEWADLLTRADRRGLTPLFWSHVRPYGEVNLDMGARLDLAAATIPRPRAPADRAERATVADE</sequence>
<dbReference type="InterPro" id="IPR002513">
    <property type="entry name" value="Tn3_Tnp_DDE_dom"/>
</dbReference>
<evidence type="ECO:0000259" key="1">
    <source>
        <dbReference type="Pfam" id="PF01526"/>
    </source>
</evidence>
<dbReference type="Proteomes" id="UP000037020">
    <property type="component" value="Unassembled WGS sequence"/>
</dbReference>
<evidence type="ECO:0000313" key="3">
    <source>
        <dbReference type="Proteomes" id="UP000037020"/>
    </source>
</evidence>
<evidence type="ECO:0000313" key="2">
    <source>
        <dbReference type="EMBL" id="KOG90134.1"/>
    </source>
</evidence>
<accession>A0ABR5J9N9</accession>
<feature type="non-terminal residue" evidence="2">
    <location>
        <position position="1"/>
    </location>
</feature>
<dbReference type="Pfam" id="PF01526">
    <property type="entry name" value="DDE_Tnp_Tn3"/>
    <property type="match status" value="1"/>
</dbReference>
<protein>
    <submittedName>
        <fullName evidence="2">Transposase</fullName>
    </submittedName>
</protein>
<gene>
    <name evidence="2" type="ORF">ADK38_10400</name>
</gene>
<feature type="domain" description="Tn3 transposase DDE" evidence="1">
    <location>
        <begin position="79"/>
        <end position="466"/>
    </location>
</feature>